<feature type="domain" description="Adenylyltransferase AadA C-terminal" evidence="5">
    <location>
        <begin position="140"/>
        <end position="230"/>
    </location>
</feature>
<dbReference type="EMBL" id="JROO01000011">
    <property type="protein sequence ID" value="KIH99473.1"/>
    <property type="molecule type" value="Genomic_DNA"/>
</dbReference>
<evidence type="ECO:0000256" key="3">
    <source>
        <dbReference type="ARBA" id="ARBA00047831"/>
    </source>
</evidence>
<reference evidence="7" key="1">
    <citation type="journal article" date="2015" name="Chem. Biol.">
        <title>Structure, bioactivity, and resistance mechanism of streptomonomicin, an unusual lasso Peptide from an understudied halophilic actinomycete.</title>
        <authorList>
            <person name="Metelev M."/>
            <person name="Tietz J.I."/>
            <person name="Melby J.O."/>
            <person name="Blair P.M."/>
            <person name="Zhu L."/>
            <person name="Livnat I."/>
            <person name="Severinov K."/>
            <person name="Mitchell D.A."/>
        </authorList>
    </citation>
    <scope>NUCLEOTIDE SEQUENCE [LARGE SCALE GENOMIC DNA]</scope>
    <source>
        <strain evidence="7">YIM 90003</strain>
    </source>
</reference>
<keyword evidence="2" id="KW-0046">Antibiotic resistance</keyword>
<dbReference type="InterPro" id="IPR025184">
    <property type="entry name" value="AadA_C"/>
</dbReference>
<dbReference type="OrthoDB" id="7058480at2"/>
<dbReference type="SUPFAM" id="SSF81301">
    <property type="entry name" value="Nucleotidyltransferase"/>
    <property type="match status" value="1"/>
</dbReference>
<accession>A0A0C2G852</accession>
<dbReference type="GO" id="GO:0070566">
    <property type="term" value="F:adenylyltransferase activity"/>
    <property type="evidence" value="ECO:0007669"/>
    <property type="project" value="InterPro"/>
</dbReference>
<dbReference type="NCBIfam" id="NF010309">
    <property type="entry name" value="PRK13746.1"/>
    <property type="match status" value="1"/>
</dbReference>
<sequence length="252" mass="27396">MDLIGDITRLVDDVLGPDALGVYLHGSAVSGGLKPASDLDVLVVSRRTMDDGRRRRLLDGLLARSGFSGGARPVELTVVVQSRVRPWRFPPTGDFLYGEWMRDEFAAGGPPRPATMPDLALIVTMALAGDRPLAGRPPAQVLDPVPHADVVRASVAGIPDLLAEVDTDTRNVVLTLARVWATLATGEVMTKDAAAEWALARLPQEHRPVLSHARDLYLHRRYSEEVWSDELRARVGPHVEAVLAGIDRSTSR</sequence>
<comment type="caution">
    <text evidence="6">The sequence shown here is derived from an EMBL/GenBank/DDBJ whole genome shotgun (WGS) entry which is preliminary data.</text>
</comment>
<evidence type="ECO:0000259" key="4">
    <source>
        <dbReference type="Pfam" id="PF01909"/>
    </source>
</evidence>
<evidence type="ECO:0000256" key="2">
    <source>
        <dbReference type="ARBA" id="ARBA00023251"/>
    </source>
</evidence>
<evidence type="ECO:0000313" key="7">
    <source>
        <dbReference type="Proteomes" id="UP000031675"/>
    </source>
</evidence>
<organism evidence="6 7">
    <name type="scientific">Streptomonospora alba</name>
    <dbReference type="NCBI Taxonomy" id="183763"/>
    <lineage>
        <taxon>Bacteria</taxon>
        <taxon>Bacillati</taxon>
        <taxon>Actinomycetota</taxon>
        <taxon>Actinomycetes</taxon>
        <taxon>Streptosporangiales</taxon>
        <taxon>Nocardiopsidaceae</taxon>
        <taxon>Streptomonospora</taxon>
    </lineage>
</organism>
<dbReference type="Proteomes" id="UP000031675">
    <property type="component" value="Unassembled WGS sequence"/>
</dbReference>
<gene>
    <name evidence="6" type="ORF">LP52_07070</name>
</gene>
<dbReference type="Gene3D" id="3.30.460.10">
    <property type="entry name" value="Beta Polymerase, domain 2"/>
    <property type="match status" value="1"/>
</dbReference>
<dbReference type="InterPro" id="IPR024172">
    <property type="entry name" value="AadA/Aad9"/>
</dbReference>
<dbReference type="STRING" id="183763.LP52_07070"/>
<name>A0A0C2G852_9ACTN</name>
<evidence type="ECO:0000256" key="1">
    <source>
        <dbReference type="ARBA" id="ARBA00022679"/>
    </source>
</evidence>
<keyword evidence="1 6" id="KW-0808">Transferase</keyword>
<dbReference type="AlphaFoldDB" id="A0A0C2G852"/>
<keyword evidence="7" id="KW-1185">Reference proteome</keyword>
<dbReference type="GO" id="GO:0046677">
    <property type="term" value="P:response to antibiotic"/>
    <property type="evidence" value="ECO:0007669"/>
    <property type="project" value="UniProtKB-KW"/>
</dbReference>
<comment type="catalytic activity">
    <reaction evidence="3">
        <text>spectinomycin + ATP = 9-O-adenylylspectinomycin + diphosphate</text>
        <dbReference type="Rhea" id="RHEA:63228"/>
        <dbReference type="ChEBI" id="CHEBI:30616"/>
        <dbReference type="ChEBI" id="CHEBI:33019"/>
        <dbReference type="ChEBI" id="CHEBI:146260"/>
        <dbReference type="ChEBI" id="CHEBI:146261"/>
    </reaction>
</comment>
<dbReference type="Pfam" id="PF13427">
    <property type="entry name" value="AadA_C"/>
    <property type="match status" value="1"/>
</dbReference>
<feature type="domain" description="Polymerase nucleotidyl transferase" evidence="4">
    <location>
        <begin position="21"/>
        <end position="50"/>
    </location>
</feature>
<dbReference type="InterPro" id="IPR043519">
    <property type="entry name" value="NT_sf"/>
</dbReference>
<proteinExistence type="predicted"/>
<evidence type="ECO:0000313" key="6">
    <source>
        <dbReference type="EMBL" id="KIH99473.1"/>
    </source>
</evidence>
<evidence type="ECO:0000259" key="5">
    <source>
        <dbReference type="Pfam" id="PF13427"/>
    </source>
</evidence>
<dbReference type="PIRSF" id="PIRSF000819">
    <property type="entry name" value="Streptomycin_3-adenylyltransf"/>
    <property type="match status" value="1"/>
</dbReference>
<dbReference type="Pfam" id="PF01909">
    <property type="entry name" value="NTP_transf_2"/>
    <property type="match status" value="1"/>
</dbReference>
<protein>
    <submittedName>
        <fullName evidence="6">Nucleotidyltransferase</fullName>
    </submittedName>
</protein>
<dbReference type="InterPro" id="IPR002934">
    <property type="entry name" value="Polymerase_NTP_transf_dom"/>
</dbReference>
<dbReference type="CDD" id="cd05403">
    <property type="entry name" value="NT_KNTase_like"/>
    <property type="match status" value="1"/>
</dbReference>